<protein>
    <submittedName>
        <fullName evidence="4">Iron complex transport system substrate-binding protein</fullName>
    </submittedName>
</protein>
<feature type="signal peptide" evidence="2">
    <location>
        <begin position="1"/>
        <end position="27"/>
    </location>
</feature>
<evidence type="ECO:0000313" key="5">
    <source>
        <dbReference type="Proteomes" id="UP000591941"/>
    </source>
</evidence>
<comment type="caution">
    <text evidence="4">The sequence shown here is derived from an EMBL/GenBank/DDBJ whole genome shotgun (WGS) entry which is preliminary data.</text>
</comment>
<sequence>MKSMIKVLALFCCLLLCVGCKSTSTDATQNGAQTYQFKDQSITLQERPKRVITLSDSLLNMYYAVGGTVVARPTSNNELPEAAQNVPEIGHVSHINSEALIANKPDLVLGLSQQHKKLESILEANHIPHLLLNYEGIDDNVPLLEFLGSVAGNKDKAKSVIRDYEKRMQEVAALGHQQKPLRVAILRATGKDVTAETPLSITASMINKLGMQNVLAEKSLPADAKTIPYSLEVLTADNPDVIFIVTMGKMEQITARMAEEMTNNPAWNQLQAVQKGKVFYLPSELYLLNPGIKTPEAMQNLLEKAYPELKK</sequence>
<evidence type="ECO:0000256" key="1">
    <source>
        <dbReference type="ARBA" id="ARBA00008814"/>
    </source>
</evidence>
<evidence type="ECO:0000313" key="4">
    <source>
        <dbReference type="EMBL" id="MBB6477266.1"/>
    </source>
</evidence>
<dbReference type="InterPro" id="IPR002491">
    <property type="entry name" value="ABC_transptr_periplasmic_BD"/>
</dbReference>
<evidence type="ECO:0000256" key="2">
    <source>
        <dbReference type="SAM" id="SignalP"/>
    </source>
</evidence>
<dbReference type="Proteomes" id="UP000591941">
    <property type="component" value="Unassembled WGS sequence"/>
</dbReference>
<keyword evidence="5" id="KW-1185">Reference proteome</keyword>
<dbReference type="PANTHER" id="PTHR30535:SF34">
    <property type="entry name" value="MOLYBDATE-BINDING PROTEIN MOLA"/>
    <property type="match status" value="1"/>
</dbReference>
<proteinExistence type="inferred from homology"/>
<dbReference type="Pfam" id="PF01497">
    <property type="entry name" value="Peripla_BP_2"/>
    <property type="match status" value="1"/>
</dbReference>
<reference evidence="4 5" key="1">
    <citation type="submission" date="2020-08" db="EMBL/GenBank/DDBJ databases">
        <title>Genomic Encyclopedia of Type Strains, Phase IV (KMG-IV): sequencing the most valuable type-strain genomes for metagenomic binning, comparative biology and taxonomic classification.</title>
        <authorList>
            <person name="Goeker M."/>
        </authorList>
    </citation>
    <scope>NUCLEOTIDE SEQUENCE [LARGE SCALE GENOMIC DNA]</scope>
    <source>
        <strain evidence="4 5">DSM 21255</strain>
    </source>
</reference>
<feature type="domain" description="Fe/B12 periplasmic-binding" evidence="3">
    <location>
        <begin position="50"/>
        <end position="309"/>
    </location>
</feature>
<dbReference type="OrthoDB" id="9816357at2"/>
<gene>
    <name evidence="4" type="ORF">HNR45_000288</name>
</gene>
<feature type="chain" id="PRO_5032704003" evidence="2">
    <location>
        <begin position="28"/>
        <end position="311"/>
    </location>
</feature>
<dbReference type="GO" id="GO:0071281">
    <property type="term" value="P:cellular response to iron ion"/>
    <property type="evidence" value="ECO:0007669"/>
    <property type="project" value="TreeGrafter"/>
</dbReference>
<dbReference type="RefSeq" id="WP_159821841.1">
    <property type="nucleotide sequence ID" value="NZ_CABWNB010000001.1"/>
</dbReference>
<keyword evidence="2" id="KW-0732">Signal</keyword>
<dbReference type="PANTHER" id="PTHR30535">
    <property type="entry name" value="VITAMIN B12-BINDING PROTEIN"/>
    <property type="match status" value="1"/>
</dbReference>
<dbReference type="Gene3D" id="3.40.50.1980">
    <property type="entry name" value="Nitrogenase molybdenum iron protein domain"/>
    <property type="match status" value="2"/>
</dbReference>
<accession>A0A841R0E7</accession>
<organism evidence="4 5">
    <name type="scientific">Negativicoccus succinicivorans</name>
    <dbReference type="NCBI Taxonomy" id="620903"/>
    <lineage>
        <taxon>Bacteria</taxon>
        <taxon>Bacillati</taxon>
        <taxon>Bacillota</taxon>
        <taxon>Negativicutes</taxon>
        <taxon>Veillonellales</taxon>
        <taxon>Veillonellaceae</taxon>
        <taxon>Negativicoccus</taxon>
    </lineage>
</organism>
<comment type="similarity">
    <text evidence="1">Belongs to the bacterial solute-binding protein 8 family.</text>
</comment>
<dbReference type="PROSITE" id="PS50983">
    <property type="entry name" value="FE_B12_PBP"/>
    <property type="match status" value="1"/>
</dbReference>
<evidence type="ECO:0000259" key="3">
    <source>
        <dbReference type="PROSITE" id="PS50983"/>
    </source>
</evidence>
<name>A0A841R0E7_9FIRM</name>
<dbReference type="GeneID" id="93485578"/>
<dbReference type="InterPro" id="IPR050902">
    <property type="entry name" value="ABC_Transporter_SBP"/>
</dbReference>
<dbReference type="AlphaFoldDB" id="A0A841R0E7"/>
<dbReference type="SUPFAM" id="SSF53807">
    <property type="entry name" value="Helical backbone' metal receptor"/>
    <property type="match status" value="1"/>
</dbReference>
<dbReference type="EMBL" id="JACHHI010000001">
    <property type="protein sequence ID" value="MBB6477266.1"/>
    <property type="molecule type" value="Genomic_DNA"/>
</dbReference>